<evidence type="ECO:0000313" key="8">
    <source>
        <dbReference type="Proteomes" id="UP001140560"/>
    </source>
</evidence>
<dbReference type="InterPro" id="IPR034704">
    <property type="entry name" value="Ribosomal_bL28/bL31-like_sf"/>
</dbReference>
<dbReference type="GO" id="GO:0003735">
    <property type="term" value="F:structural constituent of ribosome"/>
    <property type="evidence" value="ECO:0007669"/>
    <property type="project" value="InterPro"/>
</dbReference>
<dbReference type="Gene3D" id="2.30.170.40">
    <property type="entry name" value="Ribosomal protein L28/L24"/>
    <property type="match status" value="1"/>
</dbReference>
<protein>
    <recommendedName>
        <fullName evidence="4">Large ribosomal subunit protein bL28m</fullName>
    </recommendedName>
</protein>
<evidence type="ECO:0000256" key="5">
    <source>
        <dbReference type="ARBA" id="ARBA00037226"/>
    </source>
</evidence>
<name>A0A9W9CLI5_9PLEO</name>
<dbReference type="FunFam" id="2.30.170.40:FF:000003">
    <property type="entry name" value="54S ribosomal protein L24"/>
    <property type="match status" value="1"/>
</dbReference>
<reference evidence="7" key="1">
    <citation type="submission" date="2022-10" db="EMBL/GenBank/DDBJ databases">
        <title>Tapping the CABI collections for fungal endophytes: first genome assemblies for Collariella, Neodidymelliopsis, Ascochyta clinopodiicola, Didymella pomorum, Didymosphaeria variabile, Neocosmospora piperis and Neocucurbitaria cava.</title>
        <authorList>
            <person name="Hill R."/>
        </authorList>
    </citation>
    <scope>NUCLEOTIDE SEQUENCE</scope>
    <source>
        <strain evidence="7">IMI 356814</strain>
    </source>
</reference>
<gene>
    <name evidence="7" type="ORF">N0V83_005843</name>
</gene>
<keyword evidence="8" id="KW-1185">Reference proteome</keyword>
<dbReference type="Proteomes" id="UP001140560">
    <property type="component" value="Unassembled WGS sequence"/>
</dbReference>
<comment type="function">
    <text evidence="5">Component of the mitochondrial ribosome (mitoribosome), a dedicated translation machinery responsible for the synthesis of mitochondrial genome-encoded proteins, including at least some of the essential transmembrane subunits of the mitochondrial respiratory chain. The mitoribosomes are attached to the mitochondrial inner membrane and translation products are cotranslationally integrated into the membrane.</text>
</comment>
<comment type="similarity">
    <text evidence="1">Belongs to the bacterial ribosomal protein bL28 family.</text>
</comment>
<evidence type="ECO:0000256" key="2">
    <source>
        <dbReference type="ARBA" id="ARBA00022980"/>
    </source>
</evidence>
<keyword evidence="3" id="KW-0687">Ribonucleoprotein</keyword>
<evidence type="ECO:0000256" key="1">
    <source>
        <dbReference type="ARBA" id="ARBA00008760"/>
    </source>
</evidence>
<organism evidence="7 8">
    <name type="scientific">Neocucurbitaria cava</name>
    <dbReference type="NCBI Taxonomy" id="798079"/>
    <lineage>
        <taxon>Eukaryota</taxon>
        <taxon>Fungi</taxon>
        <taxon>Dikarya</taxon>
        <taxon>Ascomycota</taxon>
        <taxon>Pezizomycotina</taxon>
        <taxon>Dothideomycetes</taxon>
        <taxon>Pleosporomycetidae</taxon>
        <taxon>Pleosporales</taxon>
        <taxon>Pleosporineae</taxon>
        <taxon>Cucurbitariaceae</taxon>
        <taxon>Neocucurbitaria</taxon>
    </lineage>
</organism>
<keyword evidence="2" id="KW-0689">Ribosomal protein</keyword>
<dbReference type="Pfam" id="PF00830">
    <property type="entry name" value="Ribosomal_L28"/>
    <property type="match status" value="1"/>
</dbReference>
<comment type="caution">
    <text evidence="7">The sequence shown here is derived from an EMBL/GenBank/DDBJ whole genome shotgun (WGS) entry which is preliminary data.</text>
</comment>
<dbReference type="SUPFAM" id="SSF143800">
    <property type="entry name" value="L28p-like"/>
    <property type="match status" value="1"/>
</dbReference>
<dbReference type="InterPro" id="IPR026569">
    <property type="entry name" value="Ribosomal_bL28"/>
</dbReference>
<dbReference type="PANTHER" id="PTHR13528">
    <property type="entry name" value="39S RIBOSOMAL PROTEIN L28, MITOCHONDRIAL"/>
    <property type="match status" value="1"/>
</dbReference>
<dbReference type="InterPro" id="IPR037147">
    <property type="entry name" value="Ribosomal_bL28_sf"/>
</dbReference>
<accession>A0A9W9CLI5</accession>
<dbReference type="GO" id="GO:0005762">
    <property type="term" value="C:mitochondrial large ribosomal subunit"/>
    <property type="evidence" value="ECO:0007669"/>
    <property type="project" value="TreeGrafter"/>
</dbReference>
<proteinExistence type="inferred from homology"/>
<feature type="region of interest" description="Disordered" evidence="6">
    <location>
        <begin position="21"/>
        <end position="56"/>
    </location>
</feature>
<evidence type="ECO:0000256" key="6">
    <source>
        <dbReference type="SAM" id="MobiDB-lite"/>
    </source>
</evidence>
<evidence type="ECO:0000256" key="3">
    <source>
        <dbReference type="ARBA" id="ARBA00023274"/>
    </source>
</evidence>
<dbReference type="PANTHER" id="PTHR13528:SF2">
    <property type="entry name" value="LARGE RIBOSOMAL SUBUNIT PROTEIN BL28M"/>
    <property type="match status" value="1"/>
</dbReference>
<dbReference type="EMBL" id="JAPEUY010000010">
    <property type="protein sequence ID" value="KAJ4368761.1"/>
    <property type="molecule type" value="Genomic_DNA"/>
</dbReference>
<dbReference type="OrthoDB" id="361870at2759"/>
<dbReference type="AlphaFoldDB" id="A0A9W9CLI5"/>
<evidence type="ECO:0000256" key="4">
    <source>
        <dbReference type="ARBA" id="ARBA00035269"/>
    </source>
</evidence>
<evidence type="ECO:0000313" key="7">
    <source>
        <dbReference type="EMBL" id="KAJ4368761.1"/>
    </source>
</evidence>
<sequence>MHPRCQLLSGRLSTNGLVLRSAQSTQRSYATSTTTTTPPVKNPLQRRRGGDLGSHLPKHVIPKDAYIPAYPYGDHALFKQANKGLYGEQMIQFGNNVSEDTETKTRRYWKPNVLSKSLYSVALKKRIKLRITSKVLKTIDREGGLDEYLLKDNEHRIKELGPMGWALRWTLMQKPEVIARLRAEAAALGLDQATIDKQWPTPEMMAQQKAAQPKYLQNEAFEETAEQEMWNAEEDEVPESDPTALTLSSAERKAAAQASAEYKKAVKAAERYLKRGLVDSEEEGLKLAFVRAKERAEAAARLQQNFQAKVGQQFSDQQVQEIRTRFNLPNIKDRTARKIAYNQAKRQQIEELGSYEAYTETINAEKAAARAAMVEEAGGLEAWRASRKAKYAKLIEEAETASINDMLDAERRAFLENAINKADRAIKAKTSGGLDAYVESTLEELRRSQLSTPTTGLNELFQTSGAQRGAGTDAWAALVNSSNRPVVESRPNA</sequence>
<feature type="compositionally biased region" description="Low complexity" evidence="6">
    <location>
        <begin position="21"/>
        <end position="37"/>
    </location>
</feature>